<keyword evidence="2" id="KW-0472">Membrane</keyword>
<dbReference type="PANTHER" id="PTHR13847:SF287">
    <property type="entry name" value="FAD-DEPENDENT OXIDOREDUCTASE DOMAIN-CONTAINING PROTEIN 1"/>
    <property type="match status" value="1"/>
</dbReference>
<dbReference type="PANTHER" id="PTHR13847">
    <property type="entry name" value="SARCOSINE DEHYDROGENASE-RELATED"/>
    <property type="match status" value="1"/>
</dbReference>
<dbReference type="InterPro" id="IPR036188">
    <property type="entry name" value="FAD/NAD-bd_sf"/>
</dbReference>
<dbReference type="InterPro" id="IPR006076">
    <property type="entry name" value="FAD-dep_OxRdtase"/>
</dbReference>
<dbReference type="RefSeq" id="WP_126160456.1">
    <property type="nucleotide sequence ID" value="NZ_RQPJ01000001.1"/>
</dbReference>
<name>A0A430K7Z3_9FLAO</name>
<feature type="transmembrane region" description="Helical" evidence="2">
    <location>
        <begin position="12"/>
        <end position="28"/>
    </location>
</feature>
<dbReference type="EMBL" id="RQPJ01000001">
    <property type="protein sequence ID" value="RTE55153.1"/>
    <property type="molecule type" value="Genomic_DNA"/>
</dbReference>
<dbReference type="PROSITE" id="PS51257">
    <property type="entry name" value="PROKAR_LIPOPROTEIN"/>
    <property type="match status" value="1"/>
</dbReference>
<organism evidence="4 5">
    <name type="scientific">Arenibacter aquaticus</name>
    <dbReference type="NCBI Taxonomy" id="2489054"/>
    <lineage>
        <taxon>Bacteria</taxon>
        <taxon>Pseudomonadati</taxon>
        <taxon>Bacteroidota</taxon>
        <taxon>Flavobacteriia</taxon>
        <taxon>Flavobacteriales</taxon>
        <taxon>Flavobacteriaceae</taxon>
        <taxon>Arenibacter</taxon>
    </lineage>
</organism>
<dbReference type="Gene3D" id="3.30.9.10">
    <property type="entry name" value="D-Amino Acid Oxidase, subunit A, domain 2"/>
    <property type="match status" value="1"/>
</dbReference>
<proteinExistence type="predicted"/>
<dbReference type="SUPFAM" id="SSF51905">
    <property type="entry name" value="FAD/NAD(P)-binding domain"/>
    <property type="match status" value="1"/>
</dbReference>
<keyword evidence="2" id="KW-0812">Transmembrane</keyword>
<protein>
    <submittedName>
        <fullName evidence="4">FAD-binding oxidoreductase</fullName>
    </submittedName>
</protein>
<dbReference type="OrthoDB" id="9794226at2"/>
<evidence type="ECO:0000313" key="4">
    <source>
        <dbReference type="EMBL" id="RTE55153.1"/>
    </source>
</evidence>
<dbReference type="SUPFAM" id="SSF54373">
    <property type="entry name" value="FAD-linked reductases, C-terminal domain"/>
    <property type="match status" value="1"/>
</dbReference>
<evidence type="ECO:0000259" key="3">
    <source>
        <dbReference type="Pfam" id="PF01266"/>
    </source>
</evidence>
<keyword evidence="2" id="KW-1133">Transmembrane helix</keyword>
<sequence>MKINLIKKTDLVIIGGGIFGCAIAYYYSKNNPDKQVVLLERNELNNAATSRAAALMTMVRSKRSYIPLTMETFKVAKEMEKELGETLDFKVVGMMHVAASEAKVKDLEKLMEIAKEYQQEAYYISKEEAKKKAPWLELKEAIKIGYVPNEAFCDPYMLGTFFARCARKHGAEINQGVEVLGLLNKAGTVIGVKTSEGEIHASKVVDAAGIWAPILAREIGAGVPMAPVRSQYWITERDENFPTDSPMVLLPDAQAYARPEGGSLLFGIREGKSLVASPKDVPKDISDFVFSADEGMNDLLENGERLARFFPGFYDIGIKYYVAGFSGYTPDSQLVVGEVPGTKGFLVASGCCGAGISVAGGVGLGIAEMAADRVNPFDFSEFHISRFGKIDPFEEEWLNKCAAARSNKVSG</sequence>
<dbReference type="Pfam" id="PF01266">
    <property type="entry name" value="DAO"/>
    <property type="match status" value="1"/>
</dbReference>
<dbReference type="Gene3D" id="3.50.50.60">
    <property type="entry name" value="FAD/NAD(P)-binding domain"/>
    <property type="match status" value="1"/>
</dbReference>
<dbReference type="Proteomes" id="UP000267585">
    <property type="component" value="Unassembled WGS sequence"/>
</dbReference>
<comment type="caution">
    <text evidence="4">The sequence shown here is derived from an EMBL/GenBank/DDBJ whole genome shotgun (WGS) entry which is preliminary data.</text>
</comment>
<dbReference type="GO" id="GO:0016491">
    <property type="term" value="F:oxidoreductase activity"/>
    <property type="evidence" value="ECO:0007669"/>
    <property type="project" value="UniProtKB-KW"/>
</dbReference>
<evidence type="ECO:0000313" key="5">
    <source>
        <dbReference type="Proteomes" id="UP000267585"/>
    </source>
</evidence>
<evidence type="ECO:0000256" key="2">
    <source>
        <dbReference type="SAM" id="Phobius"/>
    </source>
</evidence>
<feature type="domain" description="FAD dependent oxidoreductase" evidence="3">
    <location>
        <begin position="10"/>
        <end position="369"/>
    </location>
</feature>
<keyword evidence="5" id="KW-1185">Reference proteome</keyword>
<keyword evidence="1" id="KW-0560">Oxidoreductase</keyword>
<reference evidence="4 5" key="1">
    <citation type="submission" date="2018-11" db="EMBL/GenBank/DDBJ databases">
        <title>Arenibacter aquaticus sp.nov., a marine bacterium isolated from surface seawater in the South China Sea.</title>
        <authorList>
            <person name="Guo J."/>
            <person name="Sun J."/>
        </authorList>
    </citation>
    <scope>NUCLEOTIDE SEQUENCE [LARGE SCALE GENOMIC DNA]</scope>
    <source>
        <strain evidence="4 5">GUO666</strain>
    </source>
</reference>
<accession>A0A430K7Z3</accession>
<gene>
    <name evidence="4" type="ORF">EHW67_00885</name>
</gene>
<dbReference type="AlphaFoldDB" id="A0A430K7Z3"/>
<dbReference type="GO" id="GO:0005737">
    <property type="term" value="C:cytoplasm"/>
    <property type="evidence" value="ECO:0007669"/>
    <property type="project" value="TreeGrafter"/>
</dbReference>
<evidence type="ECO:0000256" key="1">
    <source>
        <dbReference type="ARBA" id="ARBA00023002"/>
    </source>
</evidence>